<accession>A0ABR1IKX4</accession>
<evidence type="ECO:0000313" key="4">
    <source>
        <dbReference type="Proteomes" id="UP001498398"/>
    </source>
</evidence>
<reference evidence="3 4" key="1">
    <citation type="submission" date="2024-01" db="EMBL/GenBank/DDBJ databases">
        <title>A draft genome for the cacao thread blight pathogen Marasmiellus scandens.</title>
        <authorList>
            <person name="Baruah I.K."/>
            <person name="Leung J."/>
            <person name="Bukari Y."/>
            <person name="Amoako-Attah I."/>
            <person name="Meinhardt L.W."/>
            <person name="Bailey B.A."/>
            <person name="Cohen S.P."/>
        </authorList>
    </citation>
    <scope>NUCLEOTIDE SEQUENCE [LARGE SCALE GENOMIC DNA]</scope>
    <source>
        <strain evidence="3 4">GH-19</strain>
    </source>
</reference>
<evidence type="ECO:0000259" key="2">
    <source>
        <dbReference type="Pfam" id="PF12660"/>
    </source>
</evidence>
<dbReference type="PANTHER" id="PTHR15496:SF2">
    <property type="entry name" value="GENERAL TRANSCRIPTION FACTOR 3C POLYPEPTIDE 4"/>
    <property type="match status" value="1"/>
</dbReference>
<dbReference type="InterPro" id="IPR044230">
    <property type="entry name" value="GTF3C4"/>
</dbReference>
<gene>
    <name evidence="3" type="ORF">VKT23_019640</name>
</gene>
<proteinExistence type="predicted"/>
<dbReference type="Pfam" id="PF12657">
    <property type="entry name" value="TFIIIC_delta"/>
    <property type="match status" value="1"/>
</dbReference>
<protein>
    <recommendedName>
        <fullName evidence="5">Transcription factor IIIC 90kDa subunit N-terminal domain-containing protein</fullName>
    </recommendedName>
</protein>
<dbReference type="InterPro" id="IPR015943">
    <property type="entry name" value="WD40/YVTN_repeat-like_dom_sf"/>
</dbReference>
<comment type="caution">
    <text evidence="3">The sequence shown here is derived from an EMBL/GenBank/DDBJ whole genome shotgun (WGS) entry which is preliminary data.</text>
</comment>
<dbReference type="EMBL" id="JBANRG010000106">
    <property type="protein sequence ID" value="KAK7435518.1"/>
    <property type="molecule type" value="Genomic_DNA"/>
</dbReference>
<feature type="domain" description="Transcription factor IIIC putative zinc-finger" evidence="2">
    <location>
        <begin position="679"/>
        <end position="778"/>
    </location>
</feature>
<dbReference type="SUPFAM" id="SSF50978">
    <property type="entry name" value="WD40 repeat-like"/>
    <property type="match status" value="1"/>
</dbReference>
<sequence>MDSHTVYTALNVPTVIASPSTKCLQWSPDGQACFTSKSAIYIMTPDHGINFDTESVLKASPDGDREDRPLLGWFRTMIQFDKTEVCRWPDYSQDFGAGSLGSIDITIWSMVFSPSNVTPDAGCVMATLSTNMDLTLWTAGKNALKGEWAKAFDVTPFLIEKFLKDESKTRTESTLTAQILCIAWSPQADFGLKPTPITLNASLLVGGNRAGSLIFMRYRRDSTLEVLQILDLSDKWITHVAFSRWELVEERTCIASVAYGTSDGVVGIVKVKQQLRDTEGAGFAFDIATTIEIGGSVIGETRRAGLTALEWMNLPDRRPALVYCKPGTVHLWSPSSGSAVWSGDLTINLKTQKRSVGSSRLHPVTGLQHITRRDTLIISLFDGSFHAIRNLSTSPTIEDDDSENALTSKLLSSAVRSVFSRVEQEQITFSDVNRTSGMVSYDDAGVLAWVHEASRPADFSYKHDAKHNSMFIVAQIWNDLNDEAIIRQVSNALSTSKAVVGASPLQILRFTFFHLRRKPVLNRIHSQLLEVLGIPSEDHSVGIVVPKWPQEQLSPEMRAEFRSSLASHLFGWDVLLSLRMRLSLADFAWKLSDTTERQEECGRVAHSLLTTISHRNLRTIIRHLVAVSDKFGLDDIPFVRRMVVQSLLEGSPPDLSTEGKALSEIVSNKFDGDNQSSGYQNLNELCPACKVEVRLDNITTATCTNGHTWSRCSVTTFILSTPHVRTCVGCTRKAFLPPSSIVGHSTEEHTIMPPGARGWFVEDLLEAVHRCLFCGNSFVSVL</sequence>
<evidence type="ECO:0000313" key="3">
    <source>
        <dbReference type="EMBL" id="KAK7435518.1"/>
    </source>
</evidence>
<dbReference type="InterPro" id="IPR036322">
    <property type="entry name" value="WD40_repeat_dom_sf"/>
</dbReference>
<dbReference type="InterPro" id="IPR024761">
    <property type="entry name" value="TFIIIC_delta_N"/>
</dbReference>
<dbReference type="Pfam" id="PF12660">
    <property type="entry name" value="zf-TFIIIC"/>
    <property type="match status" value="1"/>
</dbReference>
<dbReference type="InterPro" id="IPR024764">
    <property type="entry name" value="TFIIIC_Znf"/>
</dbReference>
<dbReference type="Proteomes" id="UP001498398">
    <property type="component" value="Unassembled WGS sequence"/>
</dbReference>
<keyword evidence="4" id="KW-1185">Reference proteome</keyword>
<name>A0ABR1IKX4_9AGAR</name>
<feature type="domain" description="Transcription factor IIIC 90kDa subunit N-terminal" evidence="1">
    <location>
        <begin position="26"/>
        <end position="448"/>
    </location>
</feature>
<evidence type="ECO:0000259" key="1">
    <source>
        <dbReference type="Pfam" id="PF12657"/>
    </source>
</evidence>
<dbReference type="Gene3D" id="2.130.10.10">
    <property type="entry name" value="YVTN repeat-like/Quinoprotein amine dehydrogenase"/>
    <property type="match status" value="1"/>
</dbReference>
<organism evidence="3 4">
    <name type="scientific">Marasmiellus scandens</name>
    <dbReference type="NCBI Taxonomy" id="2682957"/>
    <lineage>
        <taxon>Eukaryota</taxon>
        <taxon>Fungi</taxon>
        <taxon>Dikarya</taxon>
        <taxon>Basidiomycota</taxon>
        <taxon>Agaricomycotina</taxon>
        <taxon>Agaricomycetes</taxon>
        <taxon>Agaricomycetidae</taxon>
        <taxon>Agaricales</taxon>
        <taxon>Marasmiineae</taxon>
        <taxon>Omphalotaceae</taxon>
        <taxon>Marasmiellus</taxon>
    </lineage>
</organism>
<evidence type="ECO:0008006" key="5">
    <source>
        <dbReference type="Google" id="ProtNLM"/>
    </source>
</evidence>
<dbReference type="PANTHER" id="PTHR15496">
    <property type="entry name" value="GENERAL TRANSCRIPTION FACTOR 3C POLYPEPTIDE 4 FAMILY"/>
    <property type="match status" value="1"/>
</dbReference>